<gene>
    <name evidence="2" type="ORF">M2280_005336</name>
</gene>
<reference evidence="2 3" key="1">
    <citation type="submission" date="2023-04" db="EMBL/GenBank/DDBJ databases">
        <title>Forest soil microbial communities from Buena Vista Peninsula, Colon Province, Panama.</title>
        <authorList>
            <person name="Bouskill N."/>
        </authorList>
    </citation>
    <scope>NUCLEOTIDE SEQUENCE [LARGE SCALE GENOMIC DNA]</scope>
    <source>
        <strain evidence="2 3">CFH S0262</strain>
    </source>
</reference>
<dbReference type="Proteomes" id="UP001160334">
    <property type="component" value="Unassembled WGS sequence"/>
</dbReference>
<feature type="transmembrane region" description="Helical" evidence="1">
    <location>
        <begin position="165"/>
        <end position="184"/>
    </location>
</feature>
<organism evidence="2 3">
    <name type="scientific">Prescottella agglutinans</name>
    <dbReference type="NCBI Taxonomy" id="1644129"/>
    <lineage>
        <taxon>Bacteria</taxon>
        <taxon>Bacillati</taxon>
        <taxon>Actinomycetota</taxon>
        <taxon>Actinomycetes</taxon>
        <taxon>Mycobacteriales</taxon>
        <taxon>Nocardiaceae</taxon>
        <taxon>Prescottella</taxon>
    </lineage>
</organism>
<sequence>MSGDDQRAPAQDSPWEELGCRRVASTNLIALGFGAFALGVFQMVVGRYGTAYMLLGVFVPLTFCVLWLVKSTGGKRNVPQGSRRVGYGLLALVSLAAAPFGLLVAASTVGSLTLLGLGFLIIGWRTRSSRVWMIAGFGALLGVLTDSTRGRVALTDLGTSDAMPGMLTAAYGAAVIAVAVLSLFSEAKRTKTTGE</sequence>
<keyword evidence="1" id="KW-1133">Transmembrane helix</keyword>
<feature type="transmembrane region" description="Helical" evidence="1">
    <location>
        <begin position="129"/>
        <end position="145"/>
    </location>
</feature>
<protein>
    <submittedName>
        <fullName evidence="2">Uncharacterized protein</fullName>
    </submittedName>
</protein>
<evidence type="ECO:0000313" key="2">
    <source>
        <dbReference type="EMBL" id="MDH6284084.1"/>
    </source>
</evidence>
<name>A0ABT6MJL3_9NOCA</name>
<feature type="transmembrane region" description="Helical" evidence="1">
    <location>
        <begin position="51"/>
        <end position="69"/>
    </location>
</feature>
<dbReference type="RefSeq" id="WP_280763331.1">
    <property type="nucleotide sequence ID" value="NZ_JARXVC010000018.1"/>
</dbReference>
<evidence type="ECO:0000256" key="1">
    <source>
        <dbReference type="SAM" id="Phobius"/>
    </source>
</evidence>
<comment type="caution">
    <text evidence="2">The sequence shown here is derived from an EMBL/GenBank/DDBJ whole genome shotgun (WGS) entry which is preliminary data.</text>
</comment>
<feature type="transmembrane region" description="Helical" evidence="1">
    <location>
        <begin position="89"/>
        <end position="122"/>
    </location>
</feature>
<keyword evidence="1" id="KW-0812">Transmembrane</keyword>
<accession>A0ABT6MJL3</accession>
<proteinExistence type="predicted"/>
<keyword evidence="1" id="KW-0472">Membrane</keyword>
<feature type="transmembrane region" description="Helical" evidence="1">
    <location>
        <begin position="23"/>
        <end position="44"/>
    </location>
</feature>
<dbReference type="EMBL" id="JARXVC010000018">
    <property type="protein sequence ID" value="MDH6284084.1"/>
    <property type="molecule type" value="Genomic_DNA"/>
</dbReference>
<evidence type="ECO:0000313" key="3">
    <source>
        <dbReference type="Proteomes" id="UP001160334"/>
    </source>
</evidence>
<keyword evidence="3" id="KW-1185">Reference proteome</keyword>